<evidence type="ECO:0000256" key="4">
    <source>
        <dbReference type="ARBA" id="ARBA00022833"/>
    </source>
</evidence>
<dbReference type="InterPro" id="IPR051156">
    <property type="entry name" value="Mito/Outer_Membr_Metalloprot"/>
</dbReference>
<reference evidence="9" key="1">
    <citation type="journal article" date="2022" name="Res Sq">
        <title>Evolution of multicellular longitudinally dividing oral cavity symbionts (Neisseriaceae).</title>
        <authorList>
            <person name="Nyongesa S."/>
            <person name="Weber P."/>
            <person name="Bernet E."/>
            <person name="Pullido F."/>
            <person name="Nieckarz M."/>
            <person name="Delaby M."/>
            <person name="Nieves C."/>
            <person name="Viehboeck T."/>
            <person name="Krause N."/>
            <person name="Rivera-Millot A."/>
            <person name="Nakamura A."/>
            <person name="Vischer N."/>
            <person name="VanNieuwenhze M."/>
            <person name="Brun Y."/>
            <person name="Cava F."/>
            <person name="Bulgheresi S."/>
            <person name="Veyrier F."/>
        </authorList>
    </citation>
    <scope>NUCLEOTIDE SEQUENCE</scope>
    <source>
        <strain evidence="9">17694</strain>
    </source>
</reference>
<keyword evidence="4 6" id="KW-0862">Zinc</keyword>
<organism evidence="9 10">
    <name type="scientific">Conchiformibius kuhniae</name>
    <dbReference type="NCBI Taxonomy" id="211502"/>
    <lineage>
        <taxon>Bacteria</taxon>
        <taxon>Pseudomonadati</taxon>
        <taxon>Pseudomonadota</taxon>
        <taxon>Betaproteobacteria</taxon>
        <taxon>Neisseriales</taxon>
        <taxon>Neisseriaceae</taxon>
        <taxon>Conchiformibius</taxon>
    </lineage>
</organism>
<evidence type="ECO:0000313" key="10">
    <source>
        <dbReference type="Proteomes" id="UP000831534"/>
    </source>
</evidence>
<evidence type="ECO:0000256" key="1">
    <source>
        <dbReference type="ARBA" id="ARBA00022670"/>
    </source>
</evidence>
<sequence>MKRAALLAALTLCLCACAVTDSASLNSQSAREYRSIVAAAAQKGQIDTQSPTAQRIHAVFRRLVPHADAANRTGQPFQWELTVIRSKEINAWAMPGGKMAVYTGMVEQPDLNDDEIAAIIGHEMTHALLEHTKHESNRNFGIGLAAHIGGGLLQAATGVDGNLINTGLGLAVDLGVDKPFSRSAEHEADIGGMRLMAQAGYHPQAAISLWQKMNRLRDNNNTIVKILSTHPTHNDRIRNLQNELPRVLPLYRAP</sequence>
<dbReference type="GO" id="GO:0004222">
    <property type="term" value="F:metalloendopeptidase activity"/>
    <property type="evidence" value="ECO:0007669"/>
    <property type="project" value="InterPro"/>
</dbReference>
<dbReference type="PANTHER" id="PTHR22726">
    <property type="entry name" value="METALLOENDOPEPTIDASE OMA1"/>
    <property type="match status" value="1"/>
</dbReference>
<keyword evidence="1 6" id="KW-0645">Protease</keyword>
<feature type="domain" description="Peptidase M48" evidence="8">
    <location>
        <begin position="53"/>
        <end position="243"/>
    </location>
</feature>
<name>A0A8T9MWX6_9NEIS</name>
<comment type="cofactor">
    <cofactor evidence="6">
        <name>Zn(2+)</name>
        <dbReference type="ChEBI" id="CHEBI:29105"/>
    </cofactor>
    <text evidence="6">Binds 1 zinc ion per subunit.</text>
</comment>
<keyword evidence="2" id="KW-0479">Metal-binding</keyword>
<evidence type="ECO:0000256" key="2">
    <source>
        <dbReference type="ARBA" id="ARBA00022723"/>
    </source>
</evidence>
<accession>A0A8T9MWX6</accession>
<dbReference type="CDD" id="cd07331">
    <property type="entry name" value="M48C_Oma1_like"/>
    <property type="match status" value="1"/>
</dbReference>
<feature type="signal peptide" evidence="7">
    <location>
        <begin position="1"/>
        <end position="18"/>
    </location>
</feature>
<dbReference type="GO" id="GO:0046872">
    <property type="term" value="F:metal ion binding"/>
    <property type="evidence" value="ECO:0007669"/>
    <property type="project" value="UniProtKB-KW"/>
</dbReference>
<evidence type="ECO:0000256" key="3">
    <source>
        <dbReference type="ARBA" id="ARBA00022801"/>
    </source>
</evidence>
<dbReference type="InterPro" id="IPR001915">
    <property type="entry name" value="Peptidase_M48"/>
</dbReference>
<evidence type="ECO:0000256" key="7">
    <source>
        <dbReference type="SAM" id="SignalP"/>
    </source>
</evidence>
<reference evidence="9" key="2">
    <citation type="submission" date="2024-09" db="EMBL/GenBank/DDBJ databases">
        <authorList>
            <person name="Veyrier F.J."/>
        </authorList>
    </citation>
    <scope>NUCLEOTIDE SEQUENCE</scope>
    <source>
        <strain evidence="9">17694</strain>
    </source>
</reference>
<gene>
    <name evidence="9" type="ORF">LVJ77_11680</name>
</gene>
<dbReference type="KEGG" id="ckh:LVJ77_11680"/>
<dbReference type="GO" id="GO:0016020">
    <property type="term" value="C:membrane"/>
    <property type="evidence" value="ECO:0007669"/>
    <property type="project" value="TreeGrafter"/>
</dbReference>
<dbReference type="Proteomes" id="UP000831534">
    <property type="component" value="Chromosome"/>
</dbReference>
<protein>
    <submittedName>
        <fullName evidence="9">M48 family metallopeptidase</fullName>
    </submittedName>
</protein>
<comment type="similarity">
    <text evidence="6">Belongs to the peptidase M48 family.</text>
</comment>
<keyword evidence="10" id="KW-1185">Reference proteome</keyword>
<evidence type="ECO:0000256" key="6">
    <source>
        <dbReference type="RuleBase" id="RU003983"/>
    </source>
</evidence>
<dbReference type="RefSeq" id="WP_027009895.1">
    <property type="nucleotide sequence ID" value="NZ_CP091521.1"/>
</dbReference>
<evidence type="ECO:0000259" key="8">
    <source>
        <dbReference type="Pfam" id="PF01435"/>
    </source>
</evidence>
<dbReference type="Gene3D" id="3.30.2010.10">
    <property type="entry name" value="Metalloproteases ('zincins'), catalytic domain"/>
    <property type="match status" value="1"/>
</dbReference>
<keyword evidence="5 6" id="KW-0482">Metalloprotease</keyword>
<dbReference type="AlphaFoldDB" id="A0A8T9MWX6"/>
<evidence type="ECO:0000256" key="5">
    <source>
        <dbReference type="ARBA" id="ARBA00023049"/>
    </source>
</evidence>
<proteinExistence type="inferred from homology"/>
<feature type="chain" id="PRO_5044820622" evidence="7">
    <location>
        <begin position="19"/>
        <end position="254"/>
    </location>
</feature>
<keyword evidence="3 6" id="KW-0378">Hydrolase</keyword>
<dbReference type="EMBL" id="CP091521">
    <property type="protein sequence ID" value="UOP05719.2"/>
    <property type="molecule type" value="Genomic_DNA"/>
</dbReference>
<dbReference type="GO" id="GO:0051603">
    <property type="term" value="P:proteolysis involved in protein catabolic process"/>
    <property type="evidence" value="ECO:0007669"/>
    <property type="project" value="TreeGrafter"/>
</dbReference>
<evidence type="ECO:0000313" key="9">
    <source>
        <dbReference type="EMBL" id="UOP05719.2"/>
    </source>
</evidence>
<keyword evidence="7" id="KW-0732">Signal</keyword>
<dbReference type="Pfam" id="PF01435">
    <property type="entry name" value="Peptidase_M48"/>
    <property type="match status" value="1"/>
</dbReference>
<dbReference type="PANTHER" id="PTHR22726:SF1">
    <property type="entry name" value="METALLOENDOPEPTIDASE OMA1, MITOCHONDRIAL"/>
    <property type="match status" value="1"/>
</dbReference>